<dbReference type="CDD" id="cd16327">
    <property type="entry name" value="RseB"/>
    <property type="match status" value="1"/>
</dbReference>
<dbReference type="PATRIC" id="fig|106634.4.peg.2233"/>
<dbReference type="Pfam" id="PF17188">
    <property type="entry name" value="MucB_RseB_C"/>
    <property type="match status" value="1"/>
</dbReference>
<protein>
    <submittedName>
        <fullName evidence="7">Sigma E regulatory protein, MucB/RseB</fullName>
    </submittedName>
</protein>
<dbReference type="EMBL" id="CP011367">
    <property type="protein sequence ID" value="AKJ95837.1"/>
    <property type="molecule type" value="Genomic_DNA"/>
</dbReference>
<organism evidence="7 8">
    <name type="scientific">Thioalkalivibrio versutus</name>
    <dbReference type="NCBI Taxonomy" id="106634"/>
    <lineage>
        <taxon>Bacteria</taxon>
        <taxon>Pseudomonadati</taxon>
        <taxon>Pseudomonadota</taxon>
        <taxon>Gammaproteobacteria</taxon>
        <taxon>Chromatiales</taxon>
        <taxon>Ectothiorhodospiraceae</taxon>
        <taxon>Thioalkalivibrio</taxon>
    </lineage>
</organism>
<evidence type="ECO:0000256" key="3">
    <source>
        <dbReference type="ARBA" id="ARBA00022729"/>
    </source>
</evidence>
<evidence type="ECO:0000313" key="7">
    <source>
        <dbReference type="EMBL" id="AKJ95837.1"/>
    </source>
</evidence>
<dbReference type="GO" id="GO:0045152">
    <property type="term" value="F:antisigma factor binding"/>
    <property type="evidence" value="ECO:0007669"/>
    <property type="project" value="TreeGrafter"/>
</dbReference>
<evidence type="ECO:0000256" key="2">
    <source>
        <dbReference type="ARBA" id="ARBA00008150"/>
    </source>
</evidence>
<dbReference type="Gene3D" id="2.50.20.10">
    <property type="entry name" value="Lipoprotein localisation LolA/LolB/LppX"/>
    <property type="match status" value="1"/>
</dbReference>
<evidence type="ECO:0000259" key="6">
    <source>
        <dbReference type="Pfam" id="PF17188"/>
    </source>
</evidence>
<dbReference type="PANTHER" id="PTHR38782">
    <property type="match status" value="1"/>
</dbReference>
<dbReference type="Pfam" id="PF03888">
    <property type="entry name" value="MucB_RseB"/>
    <property type="match status" value="1"/>
</dbReference>
<evidence type="ECO:0000256" key="4">
    <source>
        <dbReference type="ARBA" id="ARBA00022764"/>
    </source>
</evidence>
<dbReference type="InterPro" id="IPR033434">
    <property type="entry name" value="MucB/RseB_N"/>
</dbReference>
<dbReference type="InterPro" id="IPR033436">
    <property type="entry name" value="MucB/RseB_C"/>
</dbReference>
<accession>A0A0G3G8G9</accession>
<dbReference type="PANTHER" id="PTHR38782:SF1">
    <property type="entry name" value="SIGMA-E FACTOR REGULATORY PROTEIN RSEB"/>
    <property type="match status" value="1"/>
</dbReference>
<dbReference type="InterPro" id="IPR038484">
    <property type="entry name" value="MucB/RseB_C_sf"/>
</dbReference>
<proteinExistence type="inferred from homology"/>
<feature type="domain" description="MucB/RseB N-terminal" evidence="5">
    <location>
        <begin position="1"/>
        <end position="166"/>
    </location>
</feature>
<dbReference type="STRING" id="106634.TVD_10960"/>
<dbReference type="GO" id="GO:0030288">
    <property type="term" value="C:outer membrane-bounded periplasmic space"/>
    <property type="evidence" value="ECO:0007669"/>
    <property type="project" value="TreeGrafter"/>
</dbReference>
<evidence type="ECO:0000313" key="8">
    <source>
        <dbReference type="Proteomes" id="UP000064201"/>
    </source>
</evidence>
<dbReference type="KEGG" id="tvr:TVD_10960"/>
<reference evidence="7 8" key="1">
    <citation type="submission" date="2015-04" db="EMBL/GenBank/DDBJ databases">
        <title>Complete Sequence for the Genome of the Thioalkalivibrio versutus D301.</title>
        <authorList>
            <person name="Mu T."/>
            <person name="Zhou J."/>
            <person name="Xu X."/>
        </authorList>
    </citation>
    <scope>NUCLEOTIDE SEQUENCE [LARGE SCALE GENOMIC DNA]</scope>
    <source>
        <strain evidence="7 8">D301</strain>
    </source>
</reference>
<gene>
    <name evidence="7" type="ORF">TVD_10960</name>
</gene>
<keyword evidence="3" id="KW-0732">Signal</keyword>
<dbReference type="AlphaFoldDB" id="A0A0G3G8G9"/>
<dbReference type="GO" id="GO:0032885">
    <property type="term" value="P:regulation of polysaccharide biosynthetic process"/>
    <property type="evidence" value="ECO:0007669"/>
    <property type="project" value="TreeGrafter"/>
</dbReference>
<comment type="similarity">
    <text evidence="2">Belongs to the RseB family.</text>
</comment>
<name>A0A0G3G8G9_9GAMM</name>
<evidence type="ECO:0000256" key="1">
    <source>
        <dbReference type="ARBA" id="ARBA00004418"/>
    </source>
</evidence>
<sequence length="293" mass="31807">MTSSLHSESYQGTFVLQRDDRLDAIRVVHAAENGGYRERLETLTGSHREILRSVDRLSALKGARAAAGEGGGGAPHWPAGAPVFLLEHHDHYALEDMGVDRVAGLECRMILARARDMLRYSHRYCLHTATALPLLSELYDGHGALLERLAFTDLEHLDEVAETALEATREDAEHVEVRADHGHKKPDWDEQTGMDGWSFAKLPDGFSAIAASERRVGDDQASLRHFVLSDGLASVSVYIEKASGEQMFEGTTRAGATHGAARSIAGHQVTAVGDVPQATVRGVLDAVVHHPGN</sequence>
<dbReference type="PIRSF" id="PIRSF005427">
    <property type="entry name" value="RseB"/>
    <property type="match status" value="1"/>
</dbReference>
<feature type="domain" description="MucB/RseB C-terminal" evidence="6">
    <location>
        <begin position="195"/>
        <end position="287"/>
    </location>
</feature>
<dbReference type="InterPro" id="IPR005588">
    <property type="entry name" value="MucB_RseB"/>
</dbReference>
<comment type="subcellular location">
    <subcellularLocation>
        <location evidence="1">Periplasm</location>
    </subcellularLocation>
</comment>
<keyword evidence="4" id="KW-0574">Periplasm</keyword>
<keyword evidence="8" id="KW-1185">Reference proteome</keyword>
<dbReference type="Proteomes" id="UP000064201">
    <property type="component" value="Chromosome"/>
</dbReference>
<dbReference type="Gene3D" id="3.30.200.100">
    <property type="entry name" value="MucB/RseB, C-terminal domain"/>
    <property type="match status" value="1"/>
</dbReference>
<evidence type="ECO:0000259" key="5">
    <source>
        <dbReference type="Pfam" id="PF03888"/>
    </source>
</evidence>